<organism evidence="1 2">
    <name type="scientific">Clunio marinus</name>
    <dbReference type="NCBI Taxonomy" id="568069"/>
    <lineage>
        <taxon>Eukaryota</taxon>
        <taxon>Metazoa</taxon>
        <taxon>Ecdysozoa</taxon>
        <taxon>Arthropoda</taxon>
        <taxon>Hexapoda</taxon>
        <taxon>Insecta</taxon>
        <taxon>Pterygota</taxon>
        <taxon>Neoptera</taxon>
        <taxon>Endopterygota</taxon>
        <taxon>Diptera</taxon>
        <taxon>Nematocera</taxon>
        <taxon>Chironomoidea</taxon>
        <taxon>Chironomidae</taxon>
        <taxon>Clunio</taxon>
    </lineage>
</organism>
<dbReference type="EMBL" id="CVRI01000047">
    <property type="protein sequence ID" value="CRK97229.1"/>
    <property type="molecule type" value="Genomic_DNA"/>
</dbReference>
<proteinExistence type="predicted"/>
<dbReference type="AlphaFoldDB" id="A0A1J1IAB9"/>
<evidence type="ECO:0000313" key="1">
    <source>
        <dbReference type="EMBL" id="CRK97229.1"/>
    </source>
</evidence>
<name>A0A1J1IAB9_9DIPT</name>
<gene>
    <name evidence="1" type="ORF">CLUMA_CG010625</name>
</gene>
<keyword evidence="2" id="KW-1185">Reference proteome</keyword>
<evidence type="ECO:0000313" key="2">
    <source>
        <dbReference type="Proteomes" id="UP000183832"/>
    </source>
</evidence>
<reference evidence="1 2" key="1">
    <citation type="submission" date="2015-04" db="EMBL/GenBank/DDBJ databases">
        <authorList>
            <person name="Syromyatnikov M.Y."/>
            <person name="Popov V.N."/>
        </authorList>
    </citation>
    <scope>NUCLEOTIDE SEQUENCE [LARGE SCALE GENOMIC DNA]</scope>
</reference>
<dbReference type="Proteomes" id="UP000183832">
    <property type="component" value="Unassembled WGS sequence"/>
</dbReference>
<protein>
    <submittedName>
        <fullName evidence="1">CLUMA_CG010625, isoform A</fullName>
    </submittedName>
</protein>
<accession>A0A1J1IAB9</accession>
<sequence length="143" mass="16581">MSIDFPPFTIMHLKQNMKIEKLEETLIKTKWNAFVQAGMSVIAGDDDKSETEESDLSLSALSEQSEYLEKRQWRIKKSSMNLNLKKFINNFHEKHDEVTNTLEAVIICGMLLETKSIPFDVQVFPYCDENKKLEKVRSNPILP</sequence>